<gene>
    <name evidence="1" type="ORF">AN640_08380</name>
</gene>
<evidence type="ECO:0000313" key="1">
    <source>
        <dbReference type="EMBL" id="ONI40836.1"/>
    </source>
</evidence>
<proteinExistence type="predicted"/>
<evidence type="ECO:0000313" key="2">
    <source>
        <dbReference type="Proteomes" id="UP000188637"/>
    </source>
</evidence>
<name>A0ACC8XD74_9FIRM</name>
<keyword evidence="2" id="KW-1185">Reference proteome</keyword>
<dbReference type="EMBL" id="LJHD01000230">
    <property type="protein sequence ID" value="ONI40836.1"/>
    <property type="molecule type" value="Genomic_DNA"/>
</dbReference>
<reference evidence="1" key="1">
    <citation type="submission" date="2016-08" db="EMBL/GenBank/DDBJ databases">
        <authorList>
            <person name="Ngugi D.K."/>
            <person name="Miyake S."/>
            <person name="Stingl U."/>
        </authorList>
    </citation>
    <scope>NUCLEOTIDE SEQUENCE</scope>
    <source>
        <strain evidence="1">SCG-D08WGA-EpuloA1</strain>
    </source>
</reference>
<organism evidence="1 2">
    <name type="scientific">Candidatus Epulonipiscium fishelsonii</name>
    <dbReference type="NCBI Taxonomy" id="77094"/>
    <lineage>
        <taxon>Bacteria</taxon>
        <taxon>Bacillati</taxon>
        <taxon>Bacillota</taxon>
        <taxon>Clostridia</taxon>
        <taxon>Lachnospirales</taxon>
        <taxon>Lachnospiraceae</taxon>
        <taxon>Candidatus Epulonipiscium</taxon>
    </lineage>
</organism>
<dbReference type="Proteomes" id="UP000188637">
    <property type="component" value="Unassembled WGS sequence"/>
</dbReference>
<accession>A0ACC8XD74</accession>
<protein>
    <submittedName>
        <fullName evidence="1">Uncharacterized protein</fullName>
    </submittedName>
</protein>
<comment type="caution">
    <text evidence="1">The sequence shown here is derived from an EMBL/GenBank/DDBJ whole genome shotgun (WGS) entry which is preliminary data.</text>
</comment>
<sequence>MAETVKILKDIVNQAQVNIGGKKGALVSAPPITIVDGEPIKITKDIALADQVGYYEPGDKFDYEIVVTNLTDLVWSDFVIEDKLPTEFEMGTPTIDGKDVVGVKNDEQVYSIPVASIAAEGSLTIVIPIKVKSQEELFPAV</sequence>